<name>A0ABD2YKU3_9GENT</name>
<proteinExistence type="predicted"/>
<organism evidence="2 3">
    <name type="scientific">Cinchona calisaya</name>
    <dbReference type="NCBI Taxonomy" id="153742"/>
    <lineage>
        <taxon>Eukaryota</taxon>
        <taxon>Viridiplantae</taxon>
        <taxon>Streptophyta</taxon>
        <taxon>Embryophyta</taxon>
        <taxon>Tracheophyta</taxon>
        <taxon>Spermatophyta</taxon>
        <taxon>Magnoliopsida</taxon>
        <taxon>eudicotyledons</taxon>
        <taxon>Gunneridae</taxon>
        <taxon>Pentapetalae</taxon>
        <taxon>asterids</taxon>
        <taxon>lamiids</taxon>
        <taxon>Gentianales</taxon>
        <taxon>Rubiaceae</taxon>
        <taxon>Cinchonoideae</taxon>
        <taxon>Cinchoneae</taxon>
        <taxon>Cinchona</taxon>
    </lineage>
</organism>
<accession>A0ABD2YKU3</accession>
<protein>
    <submittedName>
        <fullName evidence="2">Uncharacterized protein</fullName>
    </submittedName>
</protein>
<feature type="compositionally biased region" description="Basic and acidic residues" evidence="1">
    <location>
        <begin position="61"/>
        <end position="70"/>
    </location>
</feature>
<sequence length="104" mass="11881">MVEELEELQSNMCTNGDVYIDITAMDAIDDNFSIEELYASWLKRRLLEIHENPNQNGRHQTSKEHHETENWGKGSLSILQVGYNGRSGARNESNNETNASSRLK</sequence>
<evidence type="ECO:0000313" key="2">
    <source>
        <dbReference type="EMBL" id="KAL3506805.1"/>
    </source>
</evidence>
<evidence type="ECO:0000256" key="1">
    <source>
        <dbReference type="SAM" id="MobiDB-lite"/>
    </source>
</evidence>
<feature type="compositionally biased region" description="Polar residues" evidence="1">
    <location>
        <begin position="90"/>
        <end position="104"/>
    </location>
</feature>
<dbReference type="AlphaFoldDB" id="A0ABD2YKU3"/>
<comment type="caution">
    <text evidence="2">The sequence shown here is derived from an EMBL/GenBank/DDBJ whole genome shotgun (WGS) entry which is preliminary data.</text>
</comment>
<reference evidence="2 3" key="1">
    <citation type="submission" date="2024-11" db="EMBL/GenBank/DDBJ databases">
        <title>A near-complete genome assembly of Cinchona calisaya.</title>
        <authorList>
            <person name="Lian D.C."/>
            <person name="Zhao X.W."/>
            <person name="Wei L."/>
        </authorList>
    </citation>
    <scope>NUCLEOTIDE SEQUENCE [LARGE SCALE GENOMIC DNA]</scope>
    <source>
        <tissue evidence="2">Nenye</tissue>
    </source>
</reference>
<feature type="region of interest" description="Disordered" evidence="1">
    <location>
        <begin position="53"/>
        <end position="104"/>
    </location>
</feature>
<keyword evidence="3" id="KW-1185">Reference proteome</keyword>
<gene>
    <name evidence="2" type="ORF">ACH5RR_032187</name>
</gene>
<evidence type="ECO:0000313" key="3">
    <source>
        <dbReference type="Proteomes" id="UP001630127"/>
    </source>
</evidence>
<dbReference type="Proteomes" id="UP001630127">
    <property type="component" value="Unassembled WGS sequence"/>
</dbReference>
<dbReference type="EMBL" id="JBJUIK010000013">
    <property type="protein sequence ID" value="KAL3506805.1"/>
    <property type="molecule type" value="Genomic_DNA"/>
</dbReference>